<feature type="compositionally biased region" description="Polar residues" evidence="7">
    <location>
        <begin position="1722"/>
        <end position="1742"/>
    </location>
</feature>
<keyword evidence="4 6" id="KW-0175">Coiled coil</keyword>
<feature type="compositionally biased region" description="Low complexity" evidence="7">
    <location>
        <begin position="1507"/>
        <end position="1530"/>
    </location>
</feature>
<name>A0A4P9ZWD6_9FUNG</name>
<feature type="coiled-coil region" evidence="6">
    <location>
        <begin position="885"/>
        <end position="919"/>
    </location>
</feature>
<feature type="compositionally biased region" description="Basic and acidic residues" evidence="7">
    <location>
        <begin position="1262"/>
        <end position="1274"/>
    </location>
</feature>
<dbReference type="EMBL" id="ML002467">
    <property type="protein sequence ID" value="RKP37628.1"/>
    <property type="molecule type" value="Genomic_DNA"/>
</dbReference>
<dbReference type="OrthoDB" id="2020852at2759"/>
<dbReference type="STRING" id="215637.A0A4P9ZWD6"/>
<evidence type="ECO:0000256" key="2">
    <source>
        <dbReference type="ARBA" id="ARBA00022490"/>
    </source>
</evidence>
<feature type="coiled-coil region" evidence="6">
    <location>
        <begin position="1545"/>
        <end position="1632"/>
    </location>
</feature>
<keyword evidence="3" id="KW-0597">Phosphoprotein</keyword>
<feature type="region of interest" description="Disordered" evidence="7">
    <location>
        <begin position="852"/>
        <end position="879"/>
    </location>
</feature>
<feature type="region of interest" description="Disordered" evidence="7">
    <location>
        <begin position="117"/>
        <end position="138"/>
    </location>
</feature>
<evidence type="ECO:0000313" key="10">
    <source>
        <dbReference type="Proteomes" id="UP000268162"/>
    </source>
</evidence>
<evidence type="ECO:0000256" key="3">
    <source>
        <dbReference type="ARBA" id="ARBA00022553"/>
    </source>
</evidence>
<feature type="compositionally biased region" description="Polar residues" evidence="7">
    <location>
        <begin position="266"/>
        <end position="290"/>
    </location>
</feature>
<proteinExistence type="predicted"/>
<dbReference type="InterPro" id="IPR019528">
    <property type="entry name" value="PACT_domain"/>
</dbReference>
<feature type="region of interest" description="Disordered" evidence="7">
    <location>
        <begin position="1"/>
        <end position="26"/>
    </location>
</feature>
<evidence type="ECO:0000259" key="8">
    <source>
        <dbReference type="Pfam" id="PF10495"/>
    </source>
</evidence>
<gene>
    <name evidence="9" type="ORF">BJ085DRAFT_35651</name>
</gene>
<feature type="compositionally biased region" description="Polar residues" evidence="7">
    <location>
        <begin position="1854"/>
        <end position="1864"/>
    </location>
</feature>
<feature type="compositionally biased region" description="Polar residues" evidence="7">
    <location>
        <begin position="864"/>
        <end position="878"/>
    </location>
</feature>
<keyword evidence="5" id="KW-0206">Cytoskeleton</keyword>
<feature type="compositionally biased region" description="Polar residues" evidence="7">
    <location>
        <begin position="1308"/>
        <end position="1317"/>
    </location>
</feature>
<evidence type="ECO:0000256" key="7">
    <source>
        <dbReference type="SAM" id="MobiDB-lite"/>
    </source>
</evidence>
<dbReference type="PANTHER" id="PTHR23159">
    <property type="entry name" value="CENTROSOMAL PROTEIN 2"/>
    <property type="match status" value="1"/>
</dbReference>
<feature type="region of interest" description="Disordered" evidence="7">
    <location>
        <begin position="1716"/>
        <end position="1798"/>
    </location>
</feature>
<reference evidence="10" key="1">
    <citation type="journal article" date="2018" name="Nat. Microbiol.">
        <title>Leveraging single-cell genomics to expand the fungal tree of life.</title>
        <authorList>
            <person name="Ahrendt S.R."/>
            <person name="Quandt C.A."/>
            <person name="Ciobanu D."/>
            <person name="Clum A."/>
            <person name="Salamov A."/>
            <person name="Andreopoulos B."/>
            <person name="Cheng J.F."/>
            <person name="Woyke T."/>
            <person name="Pelin A."/>
            <person name="Henrissat B."/>
            <person name="Reynolds N.K."/>
            <person name="Benny G.L."/>
            <person name="Smith M.E."/>
            <person name="James T.Y."/>
            <person name="Grigoriev I.V."/>
        </authorList>
    </citation>
    <scope>NUCLEOTIDE SEQUENCE [LARGE SCALE GENOMIC DNA]</scope>
    <source>
        <strain evidence="10">RSA 468</strain>
    </source>
</reference>
<feature type="coiled-coil region" evidence="6">
    <location>
        <begin position="2316"/>
        <end position="2343"/>
    </location>
</feature>
<dbReference type="GO" id="GO:0005737">
    <property type="term" value="C:cytoplasm"/>
    <property type="evidence" value="ECO:0007669"/>
    <property type="project" value="UniProtKB-ARBA"/>
</dbReference>
<feature type="compositionally biased region" description="Basic and acidic residues" evidence="7">
    <location>
        <begin position="1488"/>
        <end position="1506"/>
    </location>
</feature>
<evidence type="ECO:0000256" key="5">
    <source>
        <dbReference type="ARBA" id="ARBA00023212"/>
    </source>
</evidence>
<feature type="compositionally biased region" description="Polar residues" evidence="7">
    <location>
        <begin position="1208"/>
        <end position="1223"/>
    </location>
</feature>
<feature type="domain" description="Pericentrin/AKAP-450 centrosomal targeting" evidence="8">
    <location>
        <begin position="2555"/>
        <end position="2629"/>
    </location>
</feature>
<feature type="compositionally biased region" description="Low complexity" evidence="7">
    <location>
        <begin position="245"/>
        <end position="265"/>
    </location>
</feature>
<feature type="compositionally biased region" description="Low complexity" evidence="7">
    <location>
        <begin position="1275"/>
        <end position="1299"/>
    </location>
</feature>
<evidence type="ECO:0000313" key="9">
    <source>
        <dbReference type="EMBL" id="RKP37628.1"/>
    </source>
</evidence>
<feature type="compositionally biased region" description="Polar residues" evidence="7">
    <location>
        <begin position="118"/>
        <end position="133"/>
    </location>
</feature>
<evidence type="ECO:0000256" key="1">
    <source>
        <dbReference type="ARBA" id="ARBA00004267"/>
    </source>
</evidence>
<dbReference type="PANTHER" id="PTHR23159:SF31">
    <property type="entry name" value="CENTROSOME-ASSOCIATED PROTEIN CEP250 ISOFORM X1"/>
    <property type="match status" value="1"/>
</dbReference>
<feature type="region of interest" description="Disordered" evidence="7">
    <location>
        <begin position="1488"/>
        <end position="1530"/>
    </location>
</feature>
<feature type="coiled-coil region" evidence="6">
    <location>
        <begin position="415"/>
        <end position="505"/>
    </location>
</feature>
<comment type="subcellular location">
    <subcellularLocation>
        <location evidence="1">Cytoplasm</location>
        <location evidence="1">Cytoskeleton</location>
        <location evidence="1">Microtubule organizing center</location>
    </subcellularLocation>
</comment>
<organism evidence="9 10">
    <name type="scientific">Dimargaris cristalligena</name>
    <dbReference type="NCBI Taxonomy" id="215637"/>
    <lineage>
        <taxon>Eukaryota</taxon>
        <taxon>Fungi</taxon>
        <taxon>Fungi incertae sedis</taxon>
        <taxon>Zoopagomycota</taxon>
        <taxon>Kickxellomycotina</taxon>
        <taxon>Dimargaritomycetes</taxon>
        <taxon>Dimargaritales</taxon>
        <taxon>Dimargaritaceae</taxon>
        <taxon>Dimargaris</taxon>
    </lineage>
</organism>
<accession>A0A4P9ZWD6</accession>
<feature type="compositionally biased region" description="Low complexity" evidence="7">
    <location>
        <begin position="1224"/>
        <end position="1234"/>
    </location>
</feature>
<dbReference type="Gene3D" id="1.20.5.340">
    <property type="match status" value="2"/>
</dbReference>
<keyword evidence="10" id="KW-1185">Reference proteome</keyword>
<feature type="region of interest" description="Disordered" evidence="7">
    <location>
        <begin position="1666"/>
        <end position="1688"/>
    </location>
</feature>
<feature type="region of interest" description="Disordered" evidence="7">
    <location>
        <begin position="1944"/>
        <end position="1970"/>
    </location>
</feature>
<sequence length="2712" mass="299712">MAEPADRARPTSRPVSSAPDSEDPLTPRLSELRLSTFESGPFDIVLIIVLLSEYHCIPSSHLSVVIMGVVEDSLFNPNDATHNTFPSWQLEESRSSISAEPPKLTWAERAFSAIGPSQLPSAFQSPERSSQALSPPPLRASLSTSRVFHTAELESDSPKAGRHSTHLPLSPSLYSSQPSLAPLNDTIDRHKLTSSTPAFKKSATSTFFTSGIPDSFSDSSTAPPLTPIKKSTSQRKSKTDISFWSFSGDNTNNSNSNSNKENATNQESPATRPDSSNSTGKGPNSQSRKSGTYIRDRLSGLLRKPSVGKGASGSGTGEDGINYFSSSRMSQRIIPPGIASPTTPVLAEPLAPNSPRISGDGTQVVMTSPALLSTEKLLNTDPSHRSHRELVQDFLQLKEDFKNMAISKRLLDQSVRTFNQELNQIRAAHKGAEERADTLAGQLTLAKEASDDMHNKLVIARGELQQSQQQAQTLRKERRGWAEQAEAAEKEALRLTTELNTAQERVTELESYSSEEAVQLQQTIERQAQTISDQAGSVTRLTNDQEQLTETMNDLMEKLRSVGGGSDQPALPSADARPAPASSLTASTLETIKQDYANEVTRLANDHALLADTMTELTARAKDYKTQIRTLKGERADMEQKITVLTDQVTQLDLVQIGTQAIRDTLAQKEERVSQLEAECARFGPVEAQFRLDITDLEQIKVELQAQVARLEKDRVPVDVIAIVDDPGHDIRLAALQQDYDTLEAEFAEATELVENLRTEAAHHATQRQSLVARVTHLEVELTESRKAQEKLLTEHVTWNEQWDRVKQQATDADEQRVAMEIKCVDMELAAIAAEEARMEAEVQRDALLENADQTGPAPPSHLPTLSRTGSVSASPARTAQAGELVKLKGKMNDFKVRRDRLQNQITSETRAIAEFELEIEVTSIRLVTLRAEQQVLSVQLRDILLENRAIQYEIDHQTGKKDQQIGFLQGSCLEASAILNPAAQDRAIQVSLPASLDETENIKPIQTSAEVVNLSSGINTLRLSHMLVDTGVQTSPLCMPEDAQNPEKALPIPEHLSALSESGRIEPEFSSLFSLADEVMDDRTNLLAQLSELDQERTLLAQQLAVNEDNLIRERQGVEILRNQIEQITENHHQTERLLSTHLAECQLTTEQLEAARSSAEAESAEAQAKVRTLETRVTELEHQATLAQPAPASPLGPGRGGLRRSFTSQRDLVGSTPLTNRSQSGSSSMVVSPQEQRRSSSSLSAVRPRARAGSLSASKSKVEITSRTRSRTDSLSPVGTGPASSSSSSLVSGLRSPNFARPPIPSNSANSAETSDSLRREVNQLQQALDKLESEAVEREKRTIELTEQLRNAQKQLADTQGQLSRYEQEQTARAADVKFRTTLDEAHRDREQKRNQQQLSEFAQLIETQKGEIATLQLRLHSEHSKLVNEKHKDLTTQQRRIDELLNTIHKKDTQISSLRENLLQHHGRIDALEQEYASYRRQQERAEKKLESAHRLSVKLRDAASSSTPASSQPITPSSPRSATPASVALVSSPAELTQQVADLEAKISDLTQRLREEQQHVQRGLYLAEESRGHHLKEVQGYQIQLATFEKDVEDLRDRIQVHEDTINHLRKQVADGEQEREALIKQFPAVPTRHPSELSRPGSMFEDGSRLGMGGALQYPSRGGGQHDAEVRLHTPPTPPPGRVAVAEYADGYTTPGPVDRHVRLSVSSLSHSHVTSPSAVHWSTRTPPRNDITTPIPTPGGYSRRSTDVASLLTDAAHRQPARSPAPDRMSPGVPHNHTSRRQSISSLHSSRAGLDWRSAMTNPANATSFGLTGWNPRLEQSGLNDYLMSIGAPPGTPASRGHHRTPSSGSANTNVTGAKQDVTNLIAQLELKDFELQKTQLFHQEQSKKLIRANSRIEYLELVISNNEKAMEHLQRDLNDKLDTIQQFKRRLDSAAAEGVGASDAPMSTSPASANGLAGNSGKEPVINEEQLADLIARNQATVRGVESLFTHIQSNFGFSAQQLQRMRAASSPPSSVITGTTTQEDNQAMHMMCTDLVSPSANSPTNWNGNTGPVLSLPNAMLKELAAALVRGDHDTVFQELCAYVNDMRRTGEACQTLLQCLLRKCQPEEDDPSSSEAYSSPTFHSVPHLLDNLHTFQKRMDVYRHLVNLVESVEAAVRKYVAGDNGPAGNPGNDNKGLDDEQANALQELEHEVRSLASAHLPHLVMPAPQAHPITSLVAHCHSLRDTVATIHRELPDQQRLLDTIESLRDTLGRNQLECDQLRQQNRLLSVPTHLEAPASSNALAIGTALDRVHSPAISVAAAQRQSDLEAEIDQYRAKITVLAHEKHEALQETTDLRHKCKHWSDQCYQYEKDLRTEQRHGKALAEDLDNTQETLHRLQTQLETKKHDLEAAERFIDQLQHESQLAKADYQELESHISRVSNLDSSTQQSLEALRRENAQLIQDLQHQQQALQEARQSDEGKVKALEKELATLREQLSVQKVISSPTADYSGFDRLLQFERDKHTAELRRSKVKHRDELVQERNRANQQARELEQGIRYWRSLLQREQSFRADLGYQKQYLLMLIGGWEQVKSATLVMITKMGLYSQNPAPRRNPTILKFRKAVVAIIYIKRMSALAAHYRRIQELKLPAAVAAKPSSTTTADAATALVRRGGANGEGGSSGIPLPPLGVVTGGRRVFGNEISSRFGLPSMASQPNLGRRQ</sequence>
<feature type="coiled-coil region" evidence="6">
    <location>
        <begin position="2372"/>
        <end position="2494"/>
    </location>
</feature>
<evidence type="ECO:0000256" key="4">
    <source>
        <dbReference type="ARBA" id="ARBA00023054"/>
    </source>
</evidence>
<feature type="region of interest" description="Disordered" evidence="7">
    <location>
        <begin position="561"/>
        <end position="582"/>
    </location>
</feature>
<feature type="compositionally biased region" description="Low complexity" evidence="7">
    <location>
        <begin position="1789"/>
        <end position="1798"/>
    </location>
</feature>
<keyword evidence="2" id="KW-0963">Cytoplasm</keyword>
<feature type="region of interest" description="Disordered" evidence="7">
    <location>
        <begin position="1184"/>
        <end position="1320"/>
    </location>
</feature>
<feature type="coiled-coil region" evidence="6">
    <location>
        <begin position="614"/>
        <end position="760"/>
    </location>
</feature>
<dbReference type="Proteomes" id="UP000268162">
    <property type="component" value="Unassembled WGS sequence"/>
</dbReference>
<evidence type="ECO:0000256" key="6">
    <source>
        <dbReference type="SAM" id="Coils"/>
    </source>
</evidence>
<feature type="region of interest" description="Disordered" evidence="7">
    <location>
        <begin position="1841"/>
        <end position="1864"/>
    </location>
</feature>
<dbReference type="Pfam" id="PF10495">
    <property type="entry name" value="PACT_coil_coil"/>
    <property type="match status" value="1"/>
</dbReference>
<feature type="compositionally biased region" description="Low complexity" evidence="7">
    <location>
        <begin position="167"/>
        <end position="182"/>
    </location>
</feature>
<dbReference type="GO" id="GO:0005815">
    <property type="term" value="C:microtubule organizing center"/>
    <property type="evidence" value="ECO:0007669"/>
    <property type="project" value="UniProtKB-SubCell"/>
</dbReference>
<protein>
    <recommendedName>
        <fullName evidence="8">Pericentrin/AKAP-450 centrosomal targeting domain-containing protein</fullName>
    </recommendedName>
</protein>
<feature type="region of interest" description="Disordered" evidence="7">
    <location>
        <begin position="210"/>
        <end position="362"/>
    </location>
</feature>
<feature type="compositionally biased region" description="Low complexity" evidence="7">
    <location>
        <begin position="569"/>
        <end position="582"/>
    </location>
</feature>
<dbReference type="SUPFAM" id="SSF57997">
    <property type="entry name" value="Tropomyosin"/>
    <property type="match status" value="1"/>
</dbReference>
<feature type="region of interest" description="Disordered" evidence="7">
    <location>
        <begin position="151"/>
        <end position="182"/>
    </location>
</feature>